<dbReference type="AlphaFoldDB" id="A0A6A2YEA5"/>
<sequence length="297" mass="32791">MDISFQCEPVVSPLGYGMNLVENDAAHNPHSSLSAKIKMPHSPCSSESDSISSTSARTRFTPIRKMFDPFLKSSSIENTRRNKTSRKSLLHDFSRSPQNTKLDSDFVEKDSVSSPVHLHGCLKLGAKHGVPSFEFSMNEPEVFLTKTSNADNAFSWVYTFHLVDKKKTSNTSIPEPSDHSKAAASIVPQMQVSCRLCSEIKDGEDVEKSMVTEFVLYDTTRARQHVTVLRSTDDRSNVVVRLKDHLNLSLENDEVEFLNGTRADLHPNLEITSIVVQIGGGSAEAAIAVAGTWPVLL</sequence>
<dbReference type="PANTHER" id="PTHR31390:SF0">
    <property type="entry name" value="DOMAIN PROTEIN, PUTATIVE (DUF3527)-RELATED"/>
    <property type="match status" value="1"/>
</dbReference>
<dbReference type="Pfam" id="PF12043">
    <property type="entry name" value="DUF3527"/>
    <property type="match status" value="1"/>
</dbReference>
<feature type="region of interest" description="Disordered" evidence="1">
    <location>
        <begin position="31"/>
        <end position="55"/>
    </location>
</feature>
<evidence type="ECO:0000313" key="2">
    <source>
        <dbReference type="EMBL" id="KAE8672467.1"/>
    </source>
</evidence>
<keyword evidence="3" id="KW-1185">Reference proteome</keyword>
<protein>
    <submittedName>
        <fullName evidence="2">Uncharacterized protein</fullName>
    </submittedName>
</protein>
<gene>
    <name evidence="2" type="ORF">F3Y22_tig00111841pilonHSYRG00278</name>
</gene>
<accession>A0A6A2YEA5</accession>
<name>A0A6A2YEA5_HIBSY</name>
<feature type="compositionally biased region" description="Low complexity" evidence="1">
    <location>
        <begin position="42"/>
        <end position="55"/>
    </location>
</feature>
<dbReference type="Proteomes" id="UP000436088">
    <property type="component" value="Unassembled WGS sequence"/>
</dbReference>
<dbReference type="EMBL" id="VEPZ02001445">
    <property type="protein sequence ID" value="KAE8672467.1"/>
    <property type="molecule type" value="Genomic_DNA"/>
</dbReference>
<dbReference type="InterPro" id="IPR021916">
    <property type="entry name" value="DUF3527"/>
</dbReference>
<evidence type="ECO:0000256" key="1">
    <source>
        <dbReference type="SAM" id="MobiDB-lite"/>
    </source>
</evidence>
<comment type="caution">
    <text evidence="2">The sequence shown here is derived from an EMBL/GenBank/DDBJ whole genome shotgun (WGS) entry which is preliminary data.</text>
</comment>
<reference evidence="2" key="1">
    <citation type="submission" date="2019-09" db="EMBL/GenBank/DDBJ databases">
        <title>Draft genome information of white flower Hibiscus syriacus.</title>
        <authorList>
            <person name="Kim Y.-M."/>
        </authorList>
    </citation>
    <scope>NUCLEOTIDE SEQUENCE [LARGE SCALE GENOMIC DNA]</scope>
    <source>
        <strain evidence="2">YM2019G1</strain>
    </source>
</reference>
<organism evidence="2 3">
    <name type="scientific">Hibiscus syriacus</name>
    <name type="common">Rose of Sharon</name>
    <dbReference type="NCBI Taxonomy" id="106335"/>
    <lineage>
        <taxon>Eukaryota</taxon>
        <taxon>Viridiplantae</taxon>
        <taxon>Streptophyta</taxon>
        <taxon>Embryophyta</taxon>
        <taxon>Tracheophyta</taxon>
        <taxon>Spermatophyta</taxon>
        <taxon>Magnoliopsida</taxon>
        <taxon>eudicotyledons</taxon>
        <taxon>Gunneridae</taxon>
        <taxon>Pentapetalae</taxon>
        <taxon>rosids</taxon>
        <taxon>malvids</taxon>
        <taxon>Malvales</taxon>
        <taxon>Malvaceae</taxon>
        <taxon>Malvoideae</taxon>
        <taxon>Hibiscus</taxon>
    </lineage>
</organism>
<evidence type="ECO:0000313" key="3">
    <source>
        <dbReference type="Proteomes" id="UP000436088"/>
    </source>
</evidence>
<proteinExistence type="predicted"/>
<dbReference type="PANTHER" id="PTHR31390">
    <property type="entry name" value="EXPRESSED PROTEIN"/>
    <property type="match status" value="1"/>
</dbReference>